<keyword evidence="2" id="KW-1185">Reference proteome</keyword>
<protein>
    <submittedName>
        <fullName evidence="1">Uncharacterized protein</fullName>
    </submittedName>
</protein>
<accession>A0A9P8MPL3</accession>
<dbReference type="GeneID" id="68359134"/>
<proteinExistence type="predicted"/>
<dbReference type="AlphaFoldDB" id="A0A9P8MPL3"/>
<name>A0A9P8MPL3_9HYPO</name>
<dbReference type="EMBL" id="JAIZPD010000014">
    <property type="protein sequence ID" value="KAH0958960.1"/>
    <property type="molecule type" value="Genomic_DNA"/>
</dbReference>
<reference evidence="1" key="1">
    <citation type="submission" date="2021-09" db="EMBL/GenBank/DDBJ databases">
        <title>A high-quality genome of the endoparasitic fungus Hirsutella rhossiliensis with a comparison of Hirsutella genomes reveals transposable elements contributing to genome size variation.</title>
        <authorList>
            <person name="Lin R."/>
            <person name="Jiao Y."/>
            <person name="Sun X."/>
            <person name="Ling J."/>
            <person name="Xie B."/>
            <person name="Cheng X."/>
        </authorList>
    </citation>
    <scope>NUCLEOTIDE SEQUENCE</scope>
    <source>
        <strain evidence="1">HR02</strain>
    </source>
</reference>
<comment type="caution">
    <text evidence="1">The sequence shown here is derived from an EMBL/GenBank/DDBJ whole genome shotgun (WGS) entry which is preliminary data.</text>
</comment>
<dbReference type="OrthoDB" id="5243754at2759"/>
<evidence type="ECO:0000313" key="2">
    <source>
        <dbReference type="Proteomes" id="UP000824596"/>
    </source>
</evidence>
<organism evidence="1 2">
    <name type="scientific">Hirsutella rhossiliensis</name>
    <dbReference type="NCBI Taxonomy" id="111463"/>
    <lineage>
        <taxon>Eukaryota</taxon>
        <taxon>Fungi</taxon>
        <taxon>Dikarya</taxon>
        <taxon>Ascomycota</taxon>
        <taxon>Pezizomycotina</taxon>
        <taxon>Sordariomycetes</taxon>
        <taxon>Hypocreomycetidae</taxon>
        <taxon>Hypocreales</taxon>
        <taxon>Ophiocordycipitaceae</taxon>
        <taxon>Hirsutella</taxon>
    </lineage>
</organism>
<evidence type="ECO:0000313" key="1">
    <source>
        <dbReference type="EMBL" id="KAH0958960.1"/>
    </source>
</evidence>
<dbReference type="Proteomes" id="UP000824596">
    <property type="component" value="Unassembled WGS sequence"/>
</dbReference>
<dbReference type="RefSeq" id="XP_044716473.1">
    <property type="nucleotide sequence ID" value="XM_044868476.1"/>
</dbReference>
<gene>
    <name evidence="1" type="ORF">HRG_10005</name>
</gene>
<sequence>MQKIVSAVAGVHTDRMEVIHEYALPPWTSRIPVVGEDDPAKAVKAANDVGGIIVATSTGSSQKDGMVGMGGVVCGMARNRPGEIFGSYSVTLGPADEQNGDRYMGTRVPKLRQPLYNHCKALQL</sequence>